<name>K6YNT7_9ALTE</name>
<dbReference type="SUPFAM" id="SSF48452">
    <property type="entry name" value="TPR-like"/>
    <property type="match status" value="1"/>
</dbReference>
<dbReference type="InterPro" id="IPR011990">
    <property type="entry name" value="TPR-like_helical_dom_sf"/>
</dbReference>
<dbReference type="STRING" id="1127673.GLIP_0368"/>
<dbReference type="Proteomes" id="UP000006334">
    <property type="component" value="Unassembled WGS sequence"/>
</dbReference>
<reference evidence="2 3" key="1">
    <citation type="journal article" date="2017" name="Antonie Van Leeuwenhoek">
        <title>Rhizobium rhizosphaerae sp. nov., a novel species isolated from rice rhizosphere.</title>
        <authorList>
            <person name="Zhao J.J."/>
            <person name="Zhang J."/>
            <person name="Zhang R.J."/>
            <person name="Zhang C.W."/>
            <person name="Yin H.Q."/>
            <person name="Zhang X.X."/>
        </authorList>
    </citation>
    <scope>NUCLEOTIDE SEQUENCE [LARGE SCALE GENOMIC DNA]</scope>
    <source>
        <strain evidence="2 3">E3</strain>
    </source>
</reference>
<evidence type="ECO:0000313" key="3">
    <source>
        <dbReference type="Proteomes" id="UP000006334"/>
    </source>
</evidence>
<dbReference type="OrthoDB" id="5614121at2"/>
<keyword evidence="3" id="KW-1185">Reference proteome</keyword>
<proteinExistence type="predicted"/>
<dbReference type="eggNOG" id="COG3118">
    <property type="taxonomic scope" value="Bacteria"/>
</dbReference>
<keyword evidence="1" id="KW-0812">Transmembrane</keyword>
<keyword evidence="1" id="KW-1133">Transmembrane helix</keyword>
<dbReference type="InterPro" id="IPR016896">
    <property type="entry name" value="DUF2860"/>
</dbReference>
<evidence type="ECO:0000313" key="2">
    <source>
        <dbReference type="EMBL" id="GAC13015.1"/>
    </source>
</evidence>
<dbReference type="EMBL" id="BAEN01000014">
    <property type="protein sequence ID" value="GAC13015.1"/>
    <property type="molecule type" value="Genomic_DNA"/>
</dbReference>
<gene>
    <name evidence="2" type="ORF">GLIP_0368</name>
</gene>
<dbReference type="SUPFAM" id="SSF56935">
    <property type="entry name" value="Porins"/>
    <property type="match status" value="1"/>
</dbReference>
<protein>
    <submittedName>
        <fullName evidence="2">Uncharacterized protein</fullName>
    </submittedName>
</protein>
<dbReference type="RefSeq" id="WP_008842835.1">
    <property type="nucleotide sequence ID" value="NZ_BAEN01000014.1"/>
</dbReference>
<dbReference type="Pfam" id="PF14559">
    <property type="entry name" value="TPR_19"/>
    <property type="match status" value="1"/>
</dbReference>
<dbReference type="AlphaFoldDB" id="K6YNT7"/>
<comment type="caution">
    <text evidence="2">The sequence shown here is derived from an EMBL/GenBank/DDBJ whole genome shotgun (WGS) entry which is preliminary data.</text>
</comment>
<dbReference type="Gene3D" id="1.25.40.10">
    <property type="entry name" value="Tetratricopeptide repeat domain"/>
    <property type="match status" value="1"/>
</dbReference>
<feature type="transmembrane region" description="Helical" evidence="1">
    <location>
        <begin position="12"/>
        <end position="30"/>
    </location>
</feature>
<sequence length="447" mass="50796">MDSKYNLKASCFVLRCFLILGIGVGFPVYAQVNNLETVTAKLYALLEEQEFQSAFTLAQQHSDTFEGDAKFDLGYGLAAKSAGHCNLALYPLERVVQLQPTSVEARFALANCYYELGNLQAAKSEFNYLSQLPLSEQISGYVGQFKNAIERRQNETTGGWQNTLQFGLGQDSNPNNGVENEFVSIPVLGQVRLFEQSREVSSSFYNVSGQFSYFSPIDKQSAWFASAGMSYTGFSESLALSRSNLSGLVGYVSQLHKVNWGTRVFYRPLWLDEEHFLDYFGVVGDLSTEVFADSKVGAELTLARLDYAEIEPLTRLQKNLSIWFDTPTFSGQSRISLNVADEQTDETRFDFNSRKITGLSYRLDSQINWQWSYQVAVDYSKIEYDQAHPLFAQIREDTLSQLSVDLYYQWLENWLLNAQVSVTKNASNLDLYEYKRSNVWLGARYQF</sequence>
<accession>K6YNT7</accession>
<dbReference type="Pfam" id="PF11059">
    <property type="entry name" value="DUF2860"/>
    <property type="match status" value="1"/>
</dbReference>
<evidence type="ECO:0000256" key="1">
    <source>
        <dbReference type="SAM" id="Phobius"/>
    </source>
</evidence>
<keyword evidence="1" id="KW-0472">Membrane</keyword>
<organism evidence="2 3">
    <name type="scientific">Aliiglaciecola lipolytica E3</name>
    <dbReference type="NCBI Taxonomy" id="1127673"/>
    <lineage>
        <taxon>Bacteria</taxon>
        <taxon>Pseudomonadati</taxon>
        <taxon>Pseudomonadota</taxon>
        <taxon>Gammaproteobacteria</taxon>
        <taxon>Alteromonadales</taxon>
        <taxon>Alteromonadaceae</taxon>
        <taxon>Aliiglaciecola</taxon>
    </lineage>
</organism>